<name>A0A2U1NZ43_ARTAN</name>
<evidence type="ECO:0000313" key="1">
    <source>
        <dbReference type="EMBL" id="PWA78700.1"/>
    </source>
</evidence>
<dbReference type="AlphaFoldDB" id="A0A2U1NZ43"/>
<reference evidence="1 2" key="1">
    <citation type="journal article" date="2018" name="Mol. Plant">
        <title>The genome of Artemisia annua provides insight into the evolution of Asteraceae family and artemisinin biosynthesis.</title>
        <authorList>
            <person name="Shen Q."/>
            <person name="Zhang L."/>
            <person name="Liao Z."/>
            <person name="Wang S."/>
            <person name="Yan T."/>
            <person name="Shi P."/>
            <person name="Liu M."/>
            <person name="Fu X."/>
            <person name="Pan Q."/>
            <person name="Wang Y."/>
            <person name="Lv Z."/>
            <person name="Lu X."/>
            <person name="Zhang F."/>
            <person name="Jiang W."/>
            <person name="Ma Y."/>
            <person name="Chen M."/>
            <person name="Hao X."/>
            <person name="Li L."/>
            <person name="Tang Y."/>
            <person name="Lv G."/>
            <person name="Zhou Y."/>
            <person name="Sun X."/>
            <person name="Brodelius P.E."/>
            <person name="Rose J.K.C."/>
            <person name="Tang K."/>
        </authorList>
    </citation>
    <scope>NUCLEOTIDE SEQUENCE [LARGE SCALE GENOMIC DNA]</scope>
    <source>
        <strain evidence="2">cv. Huhao1</strain>
        <tissue evidence="1">Leaf</tissue>
    </source>
</reference>
<sequence length="163" mass="18437">MNLPDSILALEGHAVLPTSLWEDVEAVQVSLQGELRQHQDLRRFNHELVVQTEELIQKEAAEDAQFASNLKQAADSNCKIECSVRENMTIMSILDIRPIESVLPSLARPIMSLVHEAGLEEMPKDMKRKDKYKPETINNIDSLNSIITTTYIIKVNTVVRSQN</sequence>
<keyword evidence="2" id="KW-1185">Reference proteome</keyword>
<gene>
    <name evidence="1" type="ORF">CTI12_AA213180</name>
</gene>
<organism evidence="1 2">
    <name type="scientific">Artemisia annua</name>
    <name type="common">Sweet wormwood</name>
    <dbReference type="NCBI Taxonomy" id="35608"/>
    <lineage>
        <taxon>Eukaryota</taxon>
        <taxon>Viridiplantae</taxon>
        <taxon>Streptophyta</taxon>
        <taxon>Embryophyta</taxon>
        <taxon>Tracheophyta</taxon>
        <taxon>Spermatophyta</taxon>
        <taxon>Magnoliopsida</taxon>
        <taxon>eudicotyledons</taxon>
        <taxon>Gunneridae</taxon>
        <taxon>Pentapetalae</taxon>
        <taxon>asterids</taxon>
        <taxon>campanulids</taxon>
        <taxon>Asterales</taxon>
        <taxon>Asteraceae</taxon>
        <taxon>Asteroideae</taxon>
        <taxon>Anthemideae</taxon>
        <taxon>Artemisiinae</taxon>
        <taxon>Artemisia</taxon>
    </lineage>
</organism>
<dbReference type="OrthoDB" id="10605447at2759"/>
<proteinExistence type="predicted"/>
<dbReference type="Proteomes" id="UP000245207">
    <property type="component" value="Unassembled WGS sequence"/>
</dbReference>
<accession>A0A2U1NZ43</accession>
<protein>
    <submittedName>
        <fullName evidence="1">ALIX V-shaped domain-containing protein</fullName>
    </submittedName>
</protein>
<evidence type="ECO:0000313" key="2">
    <source>
        <dbReference type="Proteomes" id="UP000245207"/>
    </source>
</evidence>
<comment type="caution">
    <text evidence="1">The sequence shown here is derived from an EMBL/GenBank/DDBJ whole genome shotgun (WGS) entry which is preliminary data.</text>
</comment>
<dbReference type="EMBL" id="PKPP01001953">
    <property type="protein sequence ID" value="PWA78700.1"/>
    <property type="molecule type" value="Genomic_DNA"/>
</dbReference>
<dbReference type="STRING" id="35608.A0A2U1NZ43"/>